<reference evidence="2" key="1">
    <citation type="journal article" date="2021" name="mSystems">
        <title>Bacteria and Archaea Synergistically Convert Glycine Betaine to Biogenic Methane in the Formosa Cold Seep of the South China Sea.</title>
        <authorList>
            <person name="Li L."/>
            <person name="Zhang W."/>
            <person name="Zhang S."/>
            <person name="Song L."/>
            <person name="Sun Q."/>
            <person name="Zhang H."/>
            <person name="Xiang H."/>
            <person name="Dong X."/>
        </authorList>
    </citation>
    <scope>NUCLEOTIDE SEQUENCE</scope>
    <source>
        <strain evidence="2">ZWT</strain>
    </source>
</reference>
<feature type="compositionally biased region" description="Basic and acidic residues" evidence="1">
    <location>
        <begin position="1"/>
        <end position="16"/>
    </location>
</feature>
<evidence type="ECO:0000313" key="2">
    <source>
        <dbReference type="EMBL" id="MCM1988590.1"/>
    </source>
</evidence>
<sequence length="94" mass="11386">MSEKNSIEKKQFESYKRNHSGNYFRDNEESKVKRDKLYVKKVEKQIKKVANMGVDISDEDIEQYENMLFKEKKVRGNFKTHNKRFRSLSKVDDF</sequence>
<name>A0A9J6NX67_9CLOT</name>
<accession>A0A9J6NX67</accession>
<dbReference type="RefSeq" id="WP_250857456.1">
    <property type="nucleotide sequence ID" value="NZ_JAGSOJ010000001.1"/>
</dbReference>
<keyword evidence="3" id="KW-1185">Reference proteome</keyword>
<feature type="region of interest" description="Disordered" evidence="1">
    <location>
        <begin position="1"/>
        <end position="31"/>
    </location>
</feature>
<proteinExistence type="predicted"/>
<reference evidence="2" key="2">
    <citation type="submission" date="2021-04" db="EMBL/GenBank/DDBJ databases">
        <authorList>
            <person name="Dong X."/>
        </authorList>
    </citation>
    <scope>NUCLEOTIDE SEQUENCE</scope>
    <source>
        <strain evidence="2">ZWT</strain>
    </source>
</reference>
<evidence type="ECO:0000256" key="1">
    <source>
        <dbReference type="SAM" id="MobiDB-lite"/>
    </source>
</evidence>
<organism evidence="2 3">
    <name type="scientific">Oceanirhabdus seepicola</name>
    <dbReference type="NCBI Taxonomy" id="2828781"/>
    <lineage>
        <taxon>Bacteria</taxon>
        <taxon>Bacillati</taxon>
        <taxon>Bacillota</taxon>
        <taxon>Clostridia</taxon>
        <taxon>Eubacteriales</taxon>
        <taxon>Clostridiaceae</taxon>
        <taxon>Oceanirhabdus</taxon>
    </lineage>
</organism>
<dbReference type="EMBL" id="JAGSOJ010000001">
    <property type="protein sequence ID" value="MCM1988590.1"/>
    <property type="molecule type" value="Genomic_DNA"/>
</dbReference>
<protein>
    <submittedName>
        <fullName evidence="2">Uncharacterized protein</fullName>
    </submittedName>
</protein>
<gene>
    <name evidence="2" type="ORF">KDK92_02475</name>
</gene>
<dbReference type="Proteomes" id="UP001056429">
    <property type="component" value="Unassembled WGS sequence"/>
</dbReference>
<comment type="caution">
    <text evidence="2">The sequence shown here is derived from an EMBL/GenBank/DDBJ whole genome shotgun (WGS) entry which is preliminary data.</text>
</comment>
<dbReference type="AlphaFoldDB" id="A0A9J6NX67"/>
<evidence type="ECO:0000313" key="3">
    <source>
        <dbReference type="Proteomes" id="UP001056429"/>
    </source>
</evidence>